<accession>A0A0D7BHK4</accession>
<dbReference type="EMBL" id="KN880481">
    <property type="protein sequence ID" value="KIY69579.1"/>
    <property type="molecule type" value="Genomic_DNA"/>
</dbReference>
<dbReference type="AlphaFoldDB" id="A0A0D7BHK4"/>
<dbReference type="OrthoDB" id="532630at2759"/>
<keyword evidence="3" id="KW-1015">Disulfide bond</keyword>
<comment type="function">
    <text evidence="4">Required for mitochondrial cytochrome c oxidase (COX) assembly and respiration.</text>
</comment>
<keyword evidence="2 4" id="KW-0496">Mitochondrion</keyword>
<dbReference type="PANTHER" id="PTHR22977:SF1">
    <property type="entry name" value="COX ASSEMBLY MITOCHONDRIAL PROTEIN 2 HOMOLOG"/>
    <property type="match status" value="1"/>
</dbReference>
<evidence type="ECO:0000256" key="2">
    <source>
        <dbReference type="ARBA" id="ARBA00023128"/>
    </source>
</evidence>
<evidence type="ECO:0000313" key="6">
    <source>
        <dbReference type="EMBL" id="KIY69579.1"/>
    </source>
</evidence>
<proteinExistence type="inferred from homology"/>
<comment type="subcellular location">
    <subcellularLocation>
        <location evidence="4">Mitochondrion inner membrane</location>
    </subcellularLocation>
</comment>
<dbReference type="Pfam" id="PF08583">
    <property type="entry name" value="Cmc1"/>
    <property type="match status" value="1"/>
</dbReference>
<name>A0A0D7BHK4_9AGAR</name>
<reference evidence="6 7" key="1">
    <citation type="journal article" date="2015" name="Fungal Genet. Biol.">
        <title>Evolution of novel wood decay mechanisms in Agaricales revealed by the genome sequences of Fistulina hepatica and Cylindrobasidium torrendii.</title>
        <authorList>
            <person name="Floudas D."/>
            <person name="Held B.W."/>
            <person name="Riley R."/>
            <person name="Nagy L.G."/>
            <person name="Koehler G."/>
            <person name="Ransdell A.S."/>
            <person name="Younus H."/>
            <person name="Chow J."/>
            <person name="Chiniquy J."/>
            <person name="Lipzen A."/>
            <person name="Tritt A."/>
            <person name="Sun H."/>
            <person name="Haridas S."/>
            <person name="LaButti K."/>
            <person name="Ohm R.A."/>
            <person name="Kues U."/>
            <person name="Blanchette R.A."/>
            <person name="Grigoriev I.V."/>
            <person name="Minto R.E."/>
            <person name="Hibbett D.S."/>
        </authorList>
    </citation>
    <scope>NUCLEOTIDE SEQUENCE [LARGE SCALE GENOMIC DNA]</scope>
    <source>
        <strain evidence="6 7">FP15055 ss-10</strain>
    </source>
</reference>
<dbReference type="PANTHER" id="PTHR22977">
    <property type="entry name" value="COX ASSEMBLY MITOCHONDRIAL PROTEIN"/>
    <property type="match status" value="1"/>
</dbReference>
<gene>
    <name evidence="6" type="ORF">CYLTODRAFT_488771</name>
</gene>
<evidence type="ECO:0000313" key="7">
    <source>
        <dbReference type="Proteomes" id="UP000054007"/>
    </source>
</evidence>
<evidence type="ECO:0000256" key="3">
    <source>
        <dbReference type="ARBA" id="ARBA00023157"/>
    </source>
</evidence>
<keyword evidence="4" id="KW-0472">Membrane</keyword>
<comment type="similarity">
    <text evidence="1 4">Belongs to the CMC family.</text>
</comment>
<evidence type="ECO:0000256" key="5">
    <source>
        <dbReference type="SAM" id="MobiDB-lite"/>
    </source>
</evidence>
<dbReference type="InterPro" id="IPR013892">
    <property type="entry name" value="Cyt_c_biogenesis_Cmc1-like"/>
</dbReference>
<protein>
    <recommendedName>
        <fullName evidence="4">COX assembly mitochondrial protein</fullName>
    </recommendedName>
</protein>
<keyword evidence="7" id="KW-1185">Reference proteome</keyword>
<organism evidence="6 7">
    <name type="scientific">Cylindrobasidium torrendii FP15055 ss-10</name>
    <dbReference type="NCBI Taxonomy" id="1314674"/>
    <lineage>
        <taxon>Eukaryota</taxon>
        <taxon>Fungi</taxon>
        <taxon>Dikarya</taxon>
        <taxon>Basidiomycota</taxon>
        <taxon>Agaricomycotina</taxon>
        <taxon>Agaricomycetes</taxon>
        <taxon>Agaricomycetidae</taxon>
        <taxon>Agaricales</taxon>
        <taxon>Marasmiineae</taxon>
        <taxon>Physalacriaceae</taxon>
        <taxon>Cylindrobasidium</taxon>
    </lineage>
</organism>
<keyword evidence="4" id="KW-0143">Chaperone</keyword>
<dbReference type="STRING" id="1314674.A0A0D7BHK4"/>
<sequence>MHPQLSTPDKRLVCKDFIKALEDCHTSHWSAKFLGKCNQQKNTLNECLHGESVKRRKLNNTSAKESQAKQEAHKKSFYADI</sequence>
<dbReference type="Proteomes" id="UP000054007">
    <property type="component" value="Unassembled WGS sequence"/>
</dbReference>
<evidence type="ECO:0000256" key="4">
    <source>
        <dbReference type="RuleBase" id="RU364104"/>
    </source>
</evidence>
<keyword evidence="4" id="KW-0999">Mitochondrion inner membrane</keyword>
<feature type="region of interest" description="Disordered" evidence="5">
    <location>
        <begin position="58"/>
        <end position="81"/>
    </location>
</feature>
<dbReference type="GO" id="GO:0005743">
    <property type="term" value="C:mitochondrial inner membrane"/>
    <property type="evidence" value="ECO:0007669"/>
    <property type="project" value="UniProtKB-SubCell"/>
</dbReference>
<evidence type="ECO:0000256" key="1">
    <source>
        <dbReference type="ARBA" id="ARBA00007347"/>
    </source>
</evidence>